<organism evidence="2 3">
    <name type="scientific">Pseudo-nitzschia multistriata</name>
    <dbReference type="NCBI Taxonomy" id="183589"/>
    <lineage>
        <taxon>Eukaryota</taxon>
        <taxon>Sar</taxon>
        <taxon>Stramenopiles</taxon>
        <taxon>Ochrophyta</taxon>
        <taxon>Bacillariophyta</taxon>
        <taxon>Bacillariophyceae</taxon>
        <taxon>Bacillariophycidae</taxon>
        <taxon>Bacillariales</taxon>
        <taxon>Bacillariaceae</taxon>
        <taxon>Pseudo-nitzschia</taxon>
    </lineage>
</organism>
<keyword evidence="3" id="KW-1185">Reference proteome</keyword>
<evidence type="ECO:0000313" key="3">
    <source>
        <dbReference type="Proteomes" id="UP000291116"/>
    </source>
</evidence>
<proteinExistence type="predicted"/>
<dbReference type="Proteomes" id="UP000291116">
    <property type="component" value="Unassembled WGS sequence"/>
</dbReference>
<dbReference type="OrthoDB" id="47617at2759"/>
<accession>A0A448ZKW2</accession>
<protein>
    <submittedName>
        <fullName evidence="2">Uncharacterized protein</fullName>
    </submittedName>
</protein>
<keyword evidence="1" id="KW-0472">Membrane</keyword>
<name>A0A448ZKW2_9STRA</name>
<keyword evidence="1" id="KW-0812">Transmembrane</keyword>
<dbReference type="EMBL" id="CAACVS010000464">
    <property type="protein sequence ID" value="VEU42679.1"/>
    <property type="molecule type" value="Genomic_DNA"/>
</dbReference>
<gene>
    <name evidence="2" type="ORF">PSNMU_V1.4_AUG-EV-PASAV3_0096580</name>
</gene>
<dbReference type="InterPro" id="IPR005049">
    <property type="entry name" value="STL-like"/>
</dbReference>
<dbReference type="AlphaFoldDB" id="A0A448ZKW2"/>
<keyword evidence="1" id="KW-1133">Transmembrane helix</keyword>
<reference evidence="2 3" key="1">
    <citation type="submission" date="2019-01" db="EMBL/GenBank/DDBJ databases">
        <authorList>
            <person name="Ferrante I. M."/>
        </authorList>
    </citation>
    <scope>NUCLEOTIDE SEQUENCE [LARGE SCALE GENOMIC DNA]</scope>
    <source>
        <strain evidence="2 3">B856</strain>
    </source>
</reference>
<dbReference type="PANTHER" id="PTHR31362">
    <property type="entry name" value="GLYCOSYLTRANSFERASE STELLO1-RELATED"/>
    <property type="match status" value="1"/>
</dbReference>
<dbReference type="PANTHER" id="PTHR31362:SF0">
    <property type="entry name" value="EXOSTOSIN DOMAIN-CONTAINING PROTEIN-RELATED"/>
    <property type="match status" value="1"/>
</dbReference>
<feature type="transmembrane region" description="Helical" evidence="1">
    <location>
        <begin position="21"/>
        <end position="40"/>
    </location>
</feature>
<evidence type="ECO:0000313" key="2">
    <source>
        <dbReference type="EMBL" id="VEU42679.1"/>
    </source>
</evidence>
<sequence length="942" mass="107007">MARFSRNVGARTEALIYRNRVFLSLLVFATAWLCAMMSFVPKLRIGRVGEKTKAWSLSLKGGDGARIFSSSYPFQSLPGGDAVSGVVFRGEKTRSYEGERIFRSLPSSPPSKDTTTTTPKALPLMDPAIRCKNWNVVTTIFDPSEAVRRACWVEGWCTVIVADTKTPEGYMEKLRNMGGIVGSDTESRFIRTGRRRSEKQEGKDEDEGIVVFLSIDDQKEWMQLERGSSSATSDSTAVGKFLEAIPFRSFARKNIGYLYAIAHGAQKIFDFDDDNLLPVSLGKDGEERVFAPFHNRDALENPAMVVTGPTAFNHHNIMGISVNGTSWPRGFPLTQITNPATRGRIALESKAFRDVPMSEIGILQFVADNNPDVDAIHRLVQGQMNPTTGETVHFKRHVKYDSNSSREEAANYYNTVSEISTEGSLLVPSHAYVSFNAQATVFTHQAMFGLLLPHTVMGRVADIWRAYFSQRIFREVRTPKRESSFGNDGLKVVILPPDIVQERNEHNLLRDLQSEEHLYCRTEALLSFLDKWEYEGDKDGDNRSIPAMMEKLWIGLYERDFIEKQDIEVLQLWLSALVEVGYEFPKVQSNSARQIRDVVVMGQFNYGSSKVADNQDELMKTNLLFWYQKWRQRFRKVVIRGPFSADLAKEFSEQHEIDVESTRDRLSHDKGFVSPMDNLLSTLKKYEDDPTISGVLYVHDDMIVNVTNVFDGVNRTTTVLGTRFLTAPQPYRIHPSWASNSKPNSTDKTLIFTAPDGFRTEKWYELLGHLENWDHNPECIHQFSNIANDPRIKPYLEHDETIENGNPYLSVPYRMQADFLYIPTRLSRKYEEIANLLIEHNAFLECGVPKIVQHVTTASSNVIFKFVDLCTSFLNRRTRGSLNMITRCEPEYANSQPNTPLPSPHGAIHPIKINARGYKTWGMLFDWATSGTTRLNVADYEN</sequence>
<dbReference type="Pfam" id="PF03385">
    <property type="entry name" value="STELLO"/>
    <property type="match status" value="1"/>
</dbReference>
<evidence type="ECO:0000256" key="1">
    <source>
        <dbReference type="SAM" id="Phobius"/>
    </source>
</evidence>